<protein>
    <recommendedName>
        <fullName evidence="9">AP2/ERF domain-containing protein</fullName>
    </recommendedName>
</protein>
<evidence type="ECO:0000313" key="10">
    <source>
        <dbReference type="EMBL" id="PAN25329.1"/>
    </source>
</evidence>
<dbReference type="PANTHER" id="PTHR31985">
    <property type="entry name" value="ETHYLENE-RESPONSIVE TRANSCRIPTION FACTOR ERF042-RELATED"/>
    <property type="match status" value="1"/>
</dbReference>
<dbReference type="PANTHER" id="PTHR31985:SF249">
    <property type="entry name" value="OS06G0197200 PROTEIN"/>
    <property type="match status" value="1"/>
</dbReference>
<dbReference type="CDD" id="cd00018">
    <property type="entry name" value="AP2"/>
    <property type="match status" value="1"/>
</dbReference>
<dbReference type="PROSITE" id="PS51032">
    <property type="entry name" value="AP2_ERF"/>
    <property type="match status" value="1"/>
</dbReference>
<evidence type="ECO:0000259" key="9">
    <source>
        <dbReference type="PROSITE" id="PS51032"/>
    </source>
</evidence>
<sequence length="218" mass="23016">MVRPSNAAPPERSSPPPGERRRSYKGVRLRKWGRWVSEIRLPNSRERIWLGSYDAPEKAARAFDAAYLCLRGPGGAGGLNFPGSPPDVGRTSDPEEVYAVAVSHANRAAAVDAAAPWDDATEQPSEPHDGGAPVHAAAVPPAPAAAPLQVPARSSDWAQLLMADLPPLFSPTYAENHGYLPVSPTAADVNMDEIGSGSCPGLWSFDPSGAPVTDHVDI</sequence>
<dbReference type="GO" id="GO:0003677">
    <property type="term" value="F:DNA binding"/>
    <property type="evidence" value="ECO:0007669"/>
    <property type="project" value="UniProtKB-KW"/>
</dbReference>
<feature type="region of interest" description="Disordered" evidence="8">
    <location>
        <begin position="112"/>
        <end position="138"/>
    </location>
</feature>
<evidence type="ECO:0000256" key="1">
    <source>
        <dbReference type="ARBA" id="ARBA00004123"/>
    </source>
</evidence>
<dbReference type="Proteomes" id="UP000243499">
    <property type="component" value="Chromosome 4"/>
</dbReference>
<dbReference type="Pfam" id="PF00847">
    <property type="entry name" value="AP2"/>
    <property type="match status" value="1"/>
</dbReference>
<organism evidence="10">
    <name type="scientific">Panicum hallii</name>
    <dbReference type="NCBI Taxonomy" id="206008"/>
    <lineage>
        <taxon>Eukaryota</taxon>
        <taxon>Viridiplantae</taxon>
        <taxon>Streptophyta</taxon>
        <taxon>Embryophyta</taxon>
        <taxon>Tracheophyta</taxon>
        <taxon>Spermatophyta</taxon>
        <taxon>Magnoliopsida</taxon>
        <taxon>Liliopsida</taxon>
        <taxon>Poales</taxon>
        <taxon>Poaceae</taxon>
        <taxon>PACMAD clade</taxon>
        <taxon>Panicoideae</taxon>
        <taxon>Panicodae</taxon>
        <taxon>Paniceae</taxon>
        <taxon>Panicinae</taxon>
        <taxon>Panicum</taxon>
        <taxon>Panicum sect. Panicum</taxon>
    </lineage>
</organism>
<keyword evidence="4" id="KW-0010">Activator</keyword>
<dbReference type="InterPro" id="IPR036955">
    <property type="entry name" value="AP2/ERF_dom_sf"/>
</dbReference>
<dbReference type="InterPro" id="IPR016177">
    <property type="entry name" value="DNA-bd_dom_sf"/>
</dbReference>
<evidence type="ECO:0000256" key="8">
    <source>
        <dbReference type="SAM" id="MobiDB-lite"/>
    </source>
</evidence>
<dbReference type="GO" id="GO:0003700">
    <property type="term" value="F:DNA-binding transcription factor activity"/>
    <property type="evidence" value="ECO:0007669"/>
    <property type="project" value="InterPro"/>
</dbReference>
<dbReference type="SMART" id="SM00380">
    <property type="entry name" value="AP2"/>
    <property type="match status" value="1"/>
</dbReference>
<name>A0A2S3HL33_9POAL</name>
<evidence type="ECO:0000256" key="3">
    <source>
        <dbReference type="ARBA" id="ARBA00023125"/>
    </source>
</evidence>
<evidence type="ECO:0000256" key="7">
    <source>
        <dbReference type="ARBA" id="ARBA00024343"/>
    </source>
</evidence>
<dbReference type="InterPro" id="IPR001471">
    <property type="entry name" value="AP2/ERF_dom"/>
</dbReference>
<keyword evidence="5" id="KW-0804">Transcription</keyword>
<dbReference type="Gene3D" id="3.30.730.10">
    <property type="entry name" value="AP2/ERF domain"/>
    <property type="match status" value="1"/>
</dbReference>
<dbReference type="AlphaFoldDB" id="A0A2S3HL33"/>
<dbReference type="SUPFAM" id="SSF54171">
    <property type="entry name" value="DNA-binding domain"/>
    <property type="match status" value="1"/>
</dbReference>
<proteinExistence type="inferred from homology"/>
<feature type="domain" description="AP2/ERF" evidence="9">
    <location>
        <begin position="23"/>
        <end position="82"/>
    </location>
</feature>
<dbReference type="Gramene" id="PAN25329">
    <property type="protein sequence ID" value="PAN25329"/>
    <property type="gene ID" value="PAHAL_4G293100"/>
</dbReference>
<evidence type="ECO:0000256" key="6">
    <source>
        <dbReference type="ARBA" id="ARBA00023242"/>
    </source>
</evidence>
<keyword evidence="2" id="KW-0805">Transcription regulation</keyword>
<dbReference type="GO" id="GO:0005634">
    <property type="term" value="C:nucleus"/>
    <property type="evidence" value="ECO:0007669"/>
    <property type="project" value="UniProtKB-SubCell"/>
</dbReference>
<reference evidence="10" key="1">
    <citation type="submission" date="2018-04" db="EMBL/GenBank/DDBJ databases">
        <title>WGS assembly of Panicum hallii.</title>
        <authorList>
            <person name="Lovell J."/>
            <person name="Jenkins J."/>
            <person name="Lowry D."/>
            <person name="Mamidi S."/>
            <person name="Sreedasyam A."/>
            <person name="Weng X."/>
            <person name="Barry K."/>
            <person name="Bonette J."/>
            <person name="Campitelli B."/>
            <person name="Daum C."/>
            <person name="Gordon S."/>
            <person name="Gould B."/>
            <person name="Lipzen A."/>
            <person name="Macqueen A."/>
            <person name="Palacio-Mejia J."/>
            <person name="Plott C."/>
            <person name="Shakirov E."/>
            <person name="Shu S."/>
            <person name="Yoshinaga Y."/>
            <person name="Zane M."/>
            <person name="Rokhsar D."/>
            <person name="Grimwood J."/>
            <person name="Schmutz J."/>
            <person name="Juenger T."/>
        </authorList>
    </citation>
    <scope>NUCLEOTIDE SEQUENCE [LARGE SCALE GENOMIC DNA]</scope>
    <source>
        <strain evidence="10">FIL2</strain>
    </source>
</reference>
<dbReference type="PRINTS" id="PR00367">
    <property type="entry name" value="ETHRSPELEMNT"/>
</dbReference>
<feature type="region of interest" description="Disordered" evidence="8">
    <location>
        <begin position="1"/>
        <end position="24"/>
    </location>
</feature>
<evidence type="ECO:0000256" key="5">
    <source>
        <dbReference type="ARBA" id="ARBA00023163"/>
    </source>
</evidence>
<evidence type="ECO:0000256" key="4">
    <source>
        <dbReference type="ARBA" id="ARBA00023159"/>
    </source>
</evidence>
<comment type="subcellular location">
    <subcellularLocation>
        <location evidence="1">Nucleus</location>
    </subcellularLocation>
</comment>
<dbReference type="EMBL" id="CM008049">
    <property type="protein sequence ID" value="PAN25329.1"/>
    <property type="molecule type" value="Genomic_DNA"/>
</dbReference>
<comment type="similarity">
    <text evidence="7">Belongs to the AP2/ERF transcription factor family. ERF subfamily.</text>
</comment>
<keyword evidence="6" id="KW-0539">Nucleus</keyword>
<keyword evidence="3" id="KW-0238">DNA-binding</keyword>
<evidence type="ECO:0000256" key="2">
    <source>
        <dbReference type="ARBA" id="ARBA00023015"/>
    </source>
</evidence>
<accession>A0A2S3HL33</accession>
<feature type="compositionally biased region" description="Low complexity" evidence="8">
    <location>
        <begin position="1"/>
        <end position="11"/>
    </location>
</feature>
<gene>
    <name evidence="10" type="ORF">PAHAL_4G293100</name>
</gene>
<dbReference type="InterPro" id="IPR051032">
    <property type="entry name" value="AP2/ERF_TF_ERF_subfamily"/>
</dbReference>